<dbReference type="InterPro" id="IPR016135">
    <property type="entry name" value="UBQ-conjugating_enzyme/RWD"/>
</dbReference>
<dbReference type="InterPro" id="IPR023313">
    <property type="entry name" value="UBQ-conjugating_AS"/>
</dbReference>
<keyword evidence="6" id="KW-1185">Reference proteome</keyword>
<dbReference type="SUPFAM" id="SSF54495">
    <property type="entry name" value="UBC-like"/>
    <property type="match status" value="1"/>
</dbReference>
<comment type="caution">
    <text evidence="5">The sequence shown here is derived from an EMBL/GenBank/DDBJ whole genome shotgun (WGS) entry which is preliminary data.</text>
</comment>
<dbReference type="PROSITE" id="PS00183">
    <property type="entry name" value="UBC_1"/>
    <property type="match status" value="1"/>
</dbReference>
<keyword evidence="1" id="KW-0808">Transferase</keyword>
<evidence type="ECO:0000256" key="2">
    <source>
        <dbReference type="ARBA" id="ARBA00022786"/>
    </source>
</evidence>
<accession>A0ABQ7KTU1</accession>
<dbReference type="PANTHER" id="PTHR24067">
    <property type="entry name" value="UBIQUITIN-CONJUGATING ENZYME E2"/>
    <property type="match status" value="1"/>
</dbReference>
<gene>
    <name evidence="5" type="primary">A10p038220.1_BraROA</name>
    <name evidence="5" type="ORF">IGI04_041948</name>
</gene>
<dbReference type="CDD" id="cd23804">
    <property type="entry name" value="UBCc_UBE2S"/>
    <property type="match status" value="1"/>
</dbReference>
<name>A0ABQ7KTU1_BRACM</name>
<feature type="domain" description="UBC core" evidence="4">
    <location>
        <begin position="10"/>
        <end position="156"/>
    </location>
</feature>
<sequence>MASNENLPPNVIKQLAKELKSLDESPPDGIKVVVNDEDFSQICADIEGPVGTPYENGLFRMKLALSHDFPHSPPKGYFMTKIFHPNVASNGEICVNTLKKDWNPSLGLRHVLSVVRCLLIEPFPESALNEQAGKMLLENYEEYARHARLYTGIHAKPKPKFKTGAISESTTALNVGQPNNETPAAIPSSVADINRVITATEQIANVPVAAAAGSASVATTTQKREAGLAKVQADKKKNMKLRKAKEANQDICAMKTLYLTNQEEYINETGFPGFYTQQEHTANWFYTKRSNGLGDMPFTSQTIYTASELVLFKESNSLLKECATQTHVWKPGDHSLHLRPFGVLIPCTKPHWISQILQHPHLPFLEPICFKSQRLKLPKAPRIFPKLSRYKQLNTFPILAEILSFKPNG</sequence>
<evidence type="ECO:0000259" key="4">
    <source>
        <dbReference type="PROSITE" id="PS50127"/>
    </source>
</evidence>
<dbReference type="SMART" id="SM00212">
    <property type="entry name" value="UBCc"/>
    <property type="match status" value="1"/>
</dbReference>
<dbReference type="Pfam" id="PF00179">
    <property type="entry name" value="UQ_con"/>
    <property type="match status" value="1"/>
</dbReference>
<keyword evidence="2" id="KW-0833">Ubl conjugation pathway</keyword>
<organism evidence="5 6">
    <name type="scientific">Brassica rapa subsp. trilocularis</name>
    <dbReference type="NCBI Taxonomy" id="1813537"/>
    <lineage>
        <taxon>Eukaryota</taxon>
        <taxon>Viridiplantae</taxon>
        <taxon>Streptophyta</taxon>
        <taxon>Embryophyta</taxon>
        <taxon>Tracheophyta</taxon>
        <taxon>Spermatophyta</taxon>
        <taxon>Magnoliopsida</taxon>
        <taxon>eudicotyledons</taxon>
        <taxon>Gunneridae</taxon>
        <taxon>Pentapetalae</taxon>
        <taxon>rosids</taxon>
        <taxon>malvids</taxon>
        <taxon>Brassicales</taxon>
        <taxon>Brassicaceae</taxon>
        <taxon>Brassiceae</taxon>
        <taxon>Brassica</taxon>
    </lineage>
</organism>
<evidence type="ECO:0000256" key="3">
    <source>
        <dbReference type="PROSITE-ProRule" id="PRU10133"/>
    </source>
</evidence>
<dbReference type="PROSITE" id="PS50127">
    <property type="entry name" value="UBC_2"/>
    <property type="match status" value="1"/>
</dbReference>
<proteinExistence type="predicted"/>
<evidence type="ECO:0000313" key="6">
    <source>
        <dbReference type="Proteomes" id="UP000823674"/>
    </source>
</evidence>
<dbReference type="EMBL" id="JADBGQ010000010">
    <property type="protein sequence ID" value="KAG5377352.1"/>
    <property type="molecule type" value="Genomic_DNA"/>
</dbReference>
<dbReference type="Proteomes" id="UP000823674">
    <property type="component" value="Chromosome A10"/>
</dbReference>
<evidence type="ECO:0000256" key="1">
    <source>
        <dbReference type="ARBA" id="ARBA00022679"/>
    </source>
</evidence>
<dbReference type="InterPro" id="IPR000608">
    <property type="entry name" value="UBC"/>
</dbReference>
<dbReference type="Gene3D" id="3.10.110.10">
    <property type="entry name" value="Ubiquitin Conjugating Enzyme"/>
    <property type="match status" value="1"/>
</dbReference>
<dbReference type="InterPro" id="IPR050113">
    <property type="entry name" value="Ub_conjugating_enzyme"/>
</dbReference>
<reference evidence="5 6" key="1">
    <citation type="submission" date="2021-03" db="EMBL/GenBank/DDBJ databases">
        <authorList>
            <person name="King G.J."/>
            <person name="Bancroft I."/>
            <person name="Baten A."/>
            <person name="Bloomfield J."/>
            <person name="Borpatragohain P."/>
            <person name="He Z."/>
            <person name="Irish N."/>
            <person name="Irwin J."/>
            <person name="Liu K."/>
            <person name="Mauleon R.P."/>
            <person name="Moore J."/>
            <person name="Morris R."/>
            <person name="Ostergaard L."/>
            <person name="Wang B."/>
            <person name="Wells R."/>
        </authorList>
    </citation>
    <scope>NUCLEOTIDE SEQUENCE [LARGE SCALE GENOMIC DNA]</scope>
    <source>
        <strain evidence="5">R-o-18</strain>
        <tissue evidence="5">Leaf</tissue>
    </source>
</reference>
<protein>
    <recommendedName>
        <fullName evidence="4">UBC core domain-containing protein</fullName>
    </recommendedName>
</protein>
<evidence type="ECO:0000313" key="5">
    <source>
        <dbReference type="EMBL" id="KAG5377352.1"/>
    </source>
</evidence>
<feature type="active site" description="Glycyl thioester intermediate" evidence="3">
    <location>
        <position position="94"/>
    </location>
</feature>